<name>A0A1U9ZXW3_9ACTN</name>
<keyword evidence="2" id="KW-1185">Reference proteome</keyword>
<organism evidence="1 2">
    <name type="scientific">[Actinomadura] parvosata subsp. kistnae</name>
    <dbReference type="NCBI Taxonomy" id="1909395"/>
    <lineage>
        <taxon>Bacteria</taxon>
        <taxon>Bacillati</taxon>
        <taxon>Actinomycetota</taxon>
        <taxon>Actinomycetes</taxon>
        <taxon>Streptosporangiales</taxon>
        <taxon>Streptosporangiaceae</taxon>
        <taxon>Nonomuraea</taxon>
    </lineage>
</organism>
<dbReference type="AlphaFoldDB" id="A0A1U9ZXW3"/>
<dbReference type="STRING" id="1909395.BKM31_16180"/>
<accession>A0A1U9ZXW3</accession>
<protein>
    <submittedName>
        <fullName evidence="1">Uncharacterized protein</fullName>
    </submittedName>
</protein>
<dbReference type="EMBL" id="CP017717">
    <property type="protein sequence ID" value="AQZ62792.1"/>
    <property type="molecule type" value="Genomic_DNA"/>
</dbReference>
<evidence type="ECO:0000313" key="2">
    <source>
        <dbReference type="Proteomes" id="UP000190797"/>
    </source>
</evidence>
<proteinExistence type="predicted"/>
<reference evidence="2" key="1">
    <citation type="journal article" date="2017" name="Med. Chem. Commun.">
        <title>Nonomuraea sp. ATCC 55076 harbours the largest actinomycete chromosome to date and the kistamicin biosynthetic gene cluster.</title>
        <authorList>
            <person name="Nazari B."/>
            <person name="Forneris C.C."/>
            <person name="Gibson M.I."/>
            <person name="Moon K."/>
            <person name="Schramma K.R."/>
            <person name="Seyedsayamdost M.R."/>
        </authorList>
    </citation>
    <scope>NUCLEOTIDE SEQUENCE [LARGE SCALE GENOMIC DNA]</scope>
    <source>
        <strain evidence="2">ATCC 55076</strain>
    </source>
</reference>
<gene>
    <name evidence="1" type="ORF">BKM31_16180</name>
</gene>
<dbReference type="OrthoDB" id="3211048at2"/>
<dbReference type="RefSeq" id="WP_080038975.1">
    <property type="nucleotide sequence ID" value="NZ_CP017717.1"/>
</dbReference>
<evidence type="ECO:0000313" key="1">
    <source>
        <dbReference type="EMBL" id="AQZ62792.1"/>
    </source>
</evidence>
<dbReference type="Proteomes" id="UP000190797">
    <property type="component" value="Chromosome"/>
</dbReference>
<sequence length="207" mass="22982">MNAVIPKQLTDQPLWRRLVVPKITLCHLDGTPILGEVDFSIIGDFLLAQQCQLCGKRINSPRGSAVVMARPADFARGLINEPAQHPWCADYSIQVCPMLSGRLDQYRTNPRSQREWCGDLRCHCADWGPLEMWLRAGQPADPWYSVTFPMADYRVDIITLSGGAVMTGVSLTYPRNPRIRLVTPGEPGADDLALIARFGLPDPAQTP</sequence>
<dbReference type="KEGG" id="noa:BKM31_16180"/>